<name>F9WIV2_TRYCI</name>
<organism evidence="1 2">
    <name type="scientific">Trypanosoma congolense (strain IL3000)</name>
    <dbReference type="NCBI Taxonomy" id="1068625"/>
    <lineage>
        <taxon>Eukaryota</taxon>
        <taxon>Discoba</taxon>
        <taxon>Euglenozoa</taxon>
        <taxon>Kinetoplastea</taxon>
        <taxon>Metakinetoplastina</taxon>
        <taxon>Trypanosomatida</taxon>
        <taxon>Trypanosomatidae</taxon>
        <taxon>Trypanosoma</taxon>
        <taxon>Nannomonas</taxon>
    </lineage>
</organism>
<dbReference type="Proteomes" id="UP000000702">
    <property type="component" value="Unassembled WGS sequence"/>
</dbReference>
<sequence>MIPKVSWFKKKNHIISSHSKILFFHMEVTVVTRESTWCKNRSLIKIFLVIQSKKKPKMVTHIPSRPLGTFFINSRFICCRPYLHGRRFVYFQRRGGFLFRR</sequence>
<comment type="caution">
    <text evidence="1">The sequence shown here is derived from an EMBL/GenBank/DDBJ whole genome shotgun (WGS) entry which is preliminary data.</text>
</comment>
<reference evidence="1 2" key="2">
    <citation type="journal article" date="2012" name="Proc. Natl. Acad. Sci. U.S.A.">
        <title>Antigenic diversity is generated by distinct evolutionary mechanisms in African trypanosome species.</title>
        <authorList>
            <person name="Jackson A.P."/>
            <person name="Berry A."/>
            <person name="Aslett M."/>
            <person name="Allison H.C."/>
            <person name="Burton P."/>
            <person name="Vavrova-Anderson J."/>
            <person name="Brown R."/>
            <person name="Browne H."/>
            <person name="Corton N."/>
            <person name="Hauser H."/>
            <person name="Gamble J."/>
            <person name="Gilderthorp R."/>
            <person name="Marcello L."/>
            <person name="McQuillan J."/>
            <person name="Otto T.D."/>
            <person name="Quail M.A."/>
            <person name="Sanders M.J."/>
            <person name="van Tonder A."/>
            <person name="Ginger M.L."/>
            <person name="Field M.C."/>
            <person name="Barry J.D."/>
            <person name="Hertz-Fowler C."/>
            <person name="Berriman M."/>
        </authorList>
    </citation>
    <scope>NUCLEOTIDE SEQUENCE [LARGE SCALE GENOMIC DNA]</scope>
    <source>
        <strain evidence="1 2">IL3000</strain>
    </source>
</reference>
<dbReference type="AlphaFoldDB" id="F9WIV2"/>
<dbReference type="EMBL" id="CAEQ01002644">
    <property type="protein sequence ID" value="CCD17250.1"/>
    <property type="molecule type" value="Genomic_DNA"/>
</dbReference>
<evidence type="ECO:0000313" key="2">
    <source>
        <dbReference type="Proteomes" id="UP000000702"/>
    </source>
</evidence>
<evidence type="ECO:0000313" key="1">
    <source>
        <dbReference type="EMBL" id="CCD17250.1"/>
    </source>
</evidence>
<gene>
    <name evidence="1" type="ORF">TCIL3000_0_20840</name>
</gene>
<accession>F9WIV2</accession>
<proteinExistence type="predicted"/>
<protein>
    <submittedName>
        <fullName evidence="1">Uncharacterized protein</fullName>
    </submittedName>
</protein>
<reference evidence="2" key="1">
    <citation type="submission" date="2011-07" db="EMBL/GenBank/DDBJ databases">
        <title>Divergent evolution of antigenic variation in African trypanosomes.</title>
        <authorList>
            <person name="Jackson A.P."/>
            <person name="Berry A."/>
            <person name="Allison H.C."/>
            <person name="Burton P."/>
            <person name="Anderson J."/>
            <person name="Aslett M."/>
            <person name="Brown R."/>
            <person name="Corton N."/>
            <person name="Harris D."/>
            <person name="Hauser H."/>
            <person name="Gamble J."/>
            <person name="Gilderthorp R."/>
            <person name="McQuillan J."/>
            <person name="Quail M.A."/>
            <person name="Sanders M."/>
            <person name="Van Tonder A."/>
            <person name="Ginger M.L."/>
            <person name="Donelson J.E."/>
            <person name="Field M.C."/>
            <person name="Barry J.D."/>
            <person name="Berriman M."/>
            <person name="Hertz-Fowler C."/>
        </authorList>
    </citation>
    <scope>NUCLEOTIDE SEQUENCE [LARGE SCALE GENOMIC DNA]</scope>
    <source>
        <strain evidence="2">IL3000</strain>
    </source>
</reference>
<keyword evidence="2" id="KW-1185">Reference proteome</keyword>